<dbReference type="RefSeq" id="XP_040676801.1">
    <property type="nucleotide sequence ID" value="XM_040825145.1"/>
</dbReference>
<dbReference type="EMBL" id="AZHE01000020">
    <property type="protein sequence ID" value="KHN95735.1"/>
    <property type="molecule type" value="Genomic_DNA"/>
</dbReference>
<comment type="caution">
    <text evidence="1">The sequence shown here is derived from an EMBL/GenBank/DDBJ whole genome shotgun (WGS) entry which is preliminary data.</text>
</comment>
<dbReference type="OrthoDB" id="330671at2759"/>
<dbReference type="HOGENOM" id="CLU_930922_0_0_1"/>
<dbReference type="STRING" id="1081103.A0A0B2WS02"/>
<dbReference type="AlphaFoldDB" id="A0A0B2WS02"/>
<name>A0A0B2WS02_METAS</name>
<accession>A0A0B2WS02</accession>
<dbReference type="Proteomes" id="UP000030816">
    <property type="component" value="Unassembled WGS sequence"/>
</dbReference>
<organism evidence="1 2">
    <name type="scientific">Metarhizium album (strain ARSEF 1941)</name>
    <dbReference type="NCBI Taxonomy" id="1081103"/>
    <lineage>
        <taxon>Eukaryota</taxon>
        <taxon>Fungi</taxon>
        <taxon>Dikarya</taxon>
        <taxon>Ascomycota</taxon>
        <taxon>Pezizomycotina</taxon>
        <taxon>Sordariomycetes</taxon>
        <taxon>Hypocreomycetidae</taxon>
        <taxon>Hypocreales</taxon>
        <taxon>Clavicipitaceae</taxon>
        <taxon>Metarhizium</taxon>
    </lineage>
</organism>
<reference evidence="1 2" key="1">
    <citation type="journal article" date="2014" name="Proc. Natl. Acad. Sci. U.S.A.">
        <title>Trajectory and genomic determinants of fungal-pathogen speciation and host adaptation.</title>
        <authorList>
            <person name="Hu X."/>
            <person name="Xiao G."/>
            <person name="Zheng P."/>
            <person name="Shang Y."/>
            <person name="Su Y."/>
            <person name="Zhang X."/>
            <person name="Liu X."/>
            <person name="Zhan S."/>
            <person name="St Leger R.J."/>
            <person name="Wang C."/>
        </authorList>
    </citation>
    <scope>NUCLEOTIDE SEQUENCE [LARGE SCALE GENOMIC DNA]</scope>
    <source>
        <strain evidence="1 2">ARSEF 1941</strain>
    </source>
</reference>
<proteinExistence type="predicted"/>
<protein>
    <submittedName>
        <fullName evidence="1">Uncharacterized protein</fullName>
    </submittedName>
</protein>
<keyword evidence="2" id="KW-1185">Reference proteome</keyword>
<sequence length="299" mass="32416">MGQDYALSLLAHPPQSIAPEDMREALYPSLTACVERLLGRAASNKPLLDVAVRLTRLVDECEAQAELFARTKEMVAGVYGLLASVLEEARPVMGRHDARGLEARVTLIHEANIAASRFPLPPAVREFRAFAASGRPRTRVSHVGSPQGDDMYRKFRLLAKNSVPTATLDHADRLPGGMQMFNPMAVGRERMPTTIGNYSPRVIVGLEGGRLGLSDKSRLTMELMALSPSNVDELTDGRAMPSSLHVVVRSGEHVPVADTRNFLPAAPEDGQLLRQKQGGLQPGPKTTSGRACFAVMFVS</sequence>
<evidence type="ECO:0000313" key="1">
    <source>
        <dbReference type="EMBL" id="KHN95735.1"/>
    </source>
</evidence>
<dbReference type="GeneID" id="63740802"/>
<gene>
    <name evidence="1" type="ORF">MAM_06347</name>
</gene>
<evidence type="ECO:0000313" key="2">
    <source>
        <dbReference type="Proteomes" id="UP000030816"/>
    </source>
</evidence>